<dbReference type="STRING" id="1886670.PTI45_02295"/>
<evidence type="ECO:0008006" key="5">
    <source>
        <dbReference type="Google" id="ProtNLM"/>
    </source>
</evidence>
<proteinExistence type="inferred from homology"/>
<evidence type="ECO:0000313" key="3">
    <source>
        <dbReference type="EMBL" id="ODP28305.1"/>
    </source>
</evidence>
<dbReference type="PATRIC" id="fig|1886670.3.peg.2335"/>
<dbReference type="RefSeq" id="WP_069327715.1">
    <property type="nucleotide sequence ID" value="NZ_MDER01000039.1"/>
</dbReference>
<dbReference type="InterPro" id="IPR008863">
    <property type="entry name" value="Toxic_anion-R_TelA"/>
</dbReference>
<dbReference type="EMBL" id="MDER01000039">
    <property type="protein sequence ID" value="ODP28305.1"/>
    <property type="molecule type" value="Genomic_DNA"/>
</dbReference>
<evidence type="ECO:0000256" key="2">
    <source>
        <dbReference type="SAM" id="MobiDB-lite"/>
    </source>
</evidence>
<dbReference type="PANTHER" id="PTHR38432">
    <property type="entry name" value="TELA-LIKE PROTEIN SAOUHSC_01408"/>
    <property type="match status" value="1"/>
</dbReference>
<name>A0A1E3L561_9BACL</name>
<comment type="similarity">
    <text evidence="1">Belongs to the TelA family.</text>
</comment>
<dbReference type="AlphaFoldDB" id="A0A1E3L561"/>
<dbReference type="Proteomes" id="UP000094578">
    <property type="component" value="Unassembled WGS sequence"/>
</dbReference>
<evidence type="ECO:0000256" key="1">
    <source>
        <dbReference type="ARBA" id="ARBA00005541"/>
    </source>
</evidence>
<feature type="region of interest" description="Disordered" evidence="2">
    <location>
        <begin position="349"/>
        <end position="383"/>
    </location>
</feature>
<reference evidence="3 4" key="1">
    <citation type="submission" date="2016-08" db="EMBL/GenBank/DDBJ databases">
        <title>Genome sequencing of Paenibacillus sp. TI45-13ar, isolated from Korean traditional nuruk.</title>
        <authorList>
            <person name="Kim S.-J."/>
        </authorList>
    </citation>
    <scope>NUCLEOTIDE SEQUENCE [LARGE SCALE GENOMIC DNA]</scope>
    <source>
        <strain evidence="3 4">TI45-13ar</strain>
    </source>
</reference>
<dbReference type="Pfam" id="PF05816">
    <property type="entry name" value="TelA"/>
    <property type="match status" value="1"/>
</dbReference>
<gene>
    <name evidence="3" type="ORF">PTI45_02295</name>
</gene>
<accession>A0A1E3L561</accession>
<evidence type="ECO:0000313" key="4">
    <source>
        <dbReference type="Proteomes" id="UP000094578"/>
    </source>
</evidence>
<dbReference type="PANTHER" id="PTHR38432:SF1">
    <property type="entry name" value="TELA-LIKE PROTEIN SAOUHSC_01408"/>
    <property type="match status" value="1"/>
</dbReference>
<comment type="caution">
    <text evidence="3">The sequence shown here is derived from an EMBL/GenBank/DDBJ whole genome shotgun (WGS) entry which is preliminary data.</text>
</comment>
<sequence>MASQPITLKKEDEHKVMQEASMIIQRVSQADQMQLDTLMDEVGKLGMQTQERAGQTLQMLDRPVNDLMSGKSKEVSNLILSLRNECEELQQSKNVGLFGKLLRKSPIKNYVYKYQSVKTNVDAIVIGLRDGKDNLEENMISMRTLKRNSLEEIYQLQYKIEMGNKLKDLFEAEIQKPENAPRKVYLERGLRKVVTRIQSMTENIMLFNQAIAATDIVNDTNDKLIDSVNDSVYKAANLIKISAMIALAIEDQERVANAVESVNQTIEDQFKRNAEMLKVNSERSAELLKKPAMSLDSVNQAINDLMSALDNSEQSNRDIIASCKDYTVKLSGINDMMTKRLGLDSADVNKDPIASITGSPSNSLPSSNTASSPARDPLSDLLK</sequence>
<protein>
    <recommendedName>
        <fullName evidence="5">Tellurium resistance protein</fullName>
    </recommendedName>
</protein>
<keyword evidence="4" id="KW-1185">Reference proteome</keyword>
<feature type="compositionally biased region" description="Low complexity" evidence="2">
    <location>
        <begin position="355"/>
        <end position="374"/>
    </location>
</feature>
<organism evidence="3 4">
    <name type="scientific">Paenibacillus nuruki</name>
    <dbReference type="NCBI Taxonomy" id="1886670"/>
    <lineage>
        <taxon>Bacteria</taxon>
        <taxon>Bacillati</taxon>
        <taxon>Bacillota</taxon>
        <taxon>Bacilli</taxon>
        <taxon>Bacillales</taxon>
        <taxon>Paenibacillaceae</taxon>
        <taxon>Paenibacillus</taxon>
    </lineage>
</organism>